<sequence>MTKIFLLNLSIFKICHYCFQPYRTRTSLWNPVVCHSDGCHLCQRPCAGSQAVAKGGHLHARPLERYRVAASTTCAILARGHLCVRL</sequence>
<accession>A0A2I0A3S6</accession>
<organism evidence="1 2">
    <name type="scientific">Apostasia shenzhenica</name>
    <dbReference type="NCBI Taxonomy" id="1088818"/>
    <lineage>
        <taxon>Eukaryota</taxon>
        <taxon>Viridiplantae</taxon>
        <taxon>Streptophyta</taxon>
        <taxon>Embryophyta</taxon>
        <taxon>Tracheophyta</taxon>
        <taxon>Spermatophyta</taxon>
        <taxon>Magnoliopsida</taxon>
        <taxon>Liliopsida</taxon>
        <taxon>Asparagales</taxon>
        <taxon>Orchidaceae</taxon>
        <taxon>Apostasioideae</taxon>
        <taxon>Apostasia</taxon>
    </lineage>
</organism>
<keyword evidence="2" id="KW-1185">Reference proteome</keyword>
<protein>
    <submittedName>
        <fullName evidence="1">Uncharacterized protein</fullName>
    </submittedName>
</protein>
<dbReference type="AlphaFoldDB" id="A0A2I0A3S6"/>
<reference evidence="1 2" key="1">
    <citation type="journal article" date="2017" name="Nature">
        <title>The Apostasia genome and the evolution of orchids.</title>
        <authorList>
            <person name="Zhang G.Q."/>
            <person name="Liu K.W."/>
            <person name="Li Z."/>
            <person name="Lohaus R."/>
            <person name="Hsiao Y.Y."/>
            <person name="Niu S.C."/>
            <person name="Wang J.Y."/>
            <person name="Lin Y.C."/>
            <person name="Xu Q."/>
            <person name="Chen L.J."/>
            <person name="Yoshida K."/>
            <person name="Fujiwara S."/>
            <person name="Wang Z.W."/>
            <person name="Zhang Y.Q."/>
            <person name="Mitsuda N."/>
            <person name="Wang M."/>
            <person name="Liu G.H."/>
            <person name="Pecoraro L."/>
            <person name="Huang H.X."/>
            <person name="Xiao X.J."/>
            <person name="Lin M."/>
            <person name="Wu X.Y."/>
            <person name="Wu W.L."/>
            <person name="Chen Y.Y."/>
            <person name="Chang S.B."/>
            <person name="Sakamoto S."/>
            <person name="Ohme-Takagi M."/>
            <person name="Yagi M."/>
            <person name="Zeng S.J."/>
            <person name="Shen C.Y."/>
            <person name="Yeh C.M."/>
            <person name="Luo Y.B."/>
            <person name="Tsai W.C."/>
            <person name="Van de Peer Y."/>
            <person name="Liu Z.J."/>
        </authorList>
    </citation>
    <scope>NUCLEOTIDE SEQUENCE [LARGE SCALE GENOMIC DNA]</scope>
    <source>
        <strain evidence="2">cv. Shenzhen</strain>
        <tissue evidence="1">Stem</tissue>
    </source>
</reference>
<evidence type="ECO:0000313" key="1">
    <source>
        <dbReference type="EMBL" id="PKA50202.1"/>
    </source>
</evidence>
<dbReference type="Proteomes" id="UP000236161">
    <property type="component" value="Unassembled WGS sequence"/>
</dbReference>
<name>A0A2I0A3S6_9ASPA</name>
<gene>
    <name evidence="1" type="ORF">AXF42_Ash017794</name>
</gene>
<proteinExistence type="predicted"/>
<dbReference type="EMBL" id="KZ452027">
    <property type="protein sequence ID" value="PKA50202.1"/>
    <property type="molecule type" value="Genomic_DNA"/>
</dbReference>
<evidence type="ECO:0000313" key="2">
    <source>
        <dbReference type="Proteomes" id="UP000236161"/>
    </source>
</evidence>